<evidence type="ECO:0000256" key="4">
    <source>
        <dbReference type="ARBA" id="ARBA00023125"/>
    </source>
</evidence>
<comment type="function">
    <text evidence="1">Required for the transposition of the insertion element.</text>
</comment>
<protein>
    <submittedName>
        <fullName evidence="6">Transposase</fullName>
    </submittedName>
</protein>
<organism evidence="6 7">
    <name type="scientific">Defluviimonas salinarum</name>
    <dbReference type="NCBI Taxonomy" id="2992147"/>
    <lineage>
        <taxon>Bacteria</taxon>
        <taxon>Pseudomonadati</taxon>
        <taxon>Pseudomonadota</taxon>
        <taxon>Alphaproteobacteria</taxon>
        <taxon>Rhodobacterales</taxon>
        <taxon>Paracoccaceae</taxon>
        <taxon>Albidovulum</taxon>
    </lineage>
</organism>
<keyword evidence="4" id="KW-0238">DNA-binding</keyword>
<evidence type="ECO:0000256" key="5">
    <source>
        <dbReference type="ARBA" id="ARBA00023172"/>
    </source>
</evidence>
<proteinExistence type="inferred from homology"/>
<name>A0ABT3J6K1_9RHOB</name>
<evidence type="ECO:0000256" key="2">
    <source>
        <dbReference type="ARBA" id="ARBA00010961"/>
    </source>
</evidence>
<reference evidence="6 7" key="1">
    <citation type="submission" date="2022-10" db="EMBL/GenBank/DDBJ databases">
        <title>Defluviimonas sp. CAU 1641 isolated from mud.</title>
        <authorList>
            <person name="Kim W."/>
        </authorList>
    </citation>
    <scope>NUCLEOTIDE SEQUENCE [LARGE SCALE GENOMIC DNA]</scope>
    <source>
        <strain evidence="6 7">CAU 1641</strain>
    </source>
</reference>
<keyword evidence="3" id="KW-0815">Transposition</keyword>
<accession>A0ABT3J6K1</accession>
<evidence type="ECO:0000256" key="1">
    <source>
        <dbReference type="ARBA" id="ARBA00002190"/>
    </source>
</evidence>
<dbReference type="InterPro" id="IPR001207">
    <property type="entry name" value="Transposase_mutator"/>
</dbReference>
<keyword evidence="7" id="KW-1185">Reference proteome</keyword>
<gene>
    <name evidence="6" type="ORF">OM960_17345</name>
</gene>
<evidence type="ECO:0000256" key="3">
    <source>
        <dbReference type="ARBA" id="ARBA00022578"/>
    </source>
</evidence>
<dbReference type="EMBL" id="JAPDOG010000018">
    <property type="protein sequence ID" value="MCW3783318.1"/>
    <property type="molecule type" value="Genomic_DNA"/>
</dbReference>
<comment type="caution">
    <text evidence="6">The sequence shown here is derived from an EMBL/GenBank/DDBJ whole genome shotgun (WGS) entry which is preliminary data.</text>
</comment>
<evidence type="ECO:0000313" key="7">
    <source>
        <dbReference type="Proteomes" id="UP001207582"/>
    </source>
</evidence>
<evidence type="ECO:0000313" key="6">
    <source>
        <dbReference type="EMBL" id="MCW3783318.1"/>
    </source>
</evidence>
<dbReference type="Proteomes" id="UP001207582">
    <property type="component" value="Unassembled WGS sequence"/>
</dbReference>
<sequence>MDENETPKPMGQVIQIDEARIRDHLDEMVRGTVEEALNAMLDAEADRLCGAGRYERSEGRKVST</sequence>
<comment type="similarity">
    <text evidence="2">Belongs to the transposase mutator family.</text>
</comment>
<keyword evidence="5" id="KW-0233">DNA recombination</keyword>
<dbReference type="Pfam" id="PF00872">
    <property type="entry name" value="Transposase_mut"/>
    <property type="match status" value="1"/>
</dbReference>